<dbReference type="EMBL" id="JARKIE010001102">
    <property type="protein sequence ID" value="KAJ7606434.1"/>
    <property type="molecule type" value="Genomic_DNA"/>
</dbReference>
<proteinExistence type="predicted"/>
<feature type="compositionally biased region" description="Polar residues" evidence="1">
    <location>
        <begin position="66"/>
        <end position="76"/>
    </location>
</feature>
<feature type="region of interest" description="Disordered" evidence="1">
    <location>
        <begin position="66"/>
        <end position="91"/>
    </location>
</feature>
<evidence type="ECO:0000313" key="2">
    <source>
        <dbReference type="EMBL" id="KAJ7606434.1"/>
    </source>
</evidence>
<protein>
    <submittedName>
        <fullName evidence="2">Uncharacterized protein</fullName>
    </submittedName>
</protein>
<name>A0AAD7F763_MYCRO</name>
<keyword evidence="3" id="KW-1185">Reference proteome</keyword>
<sequence>MWLCTGASSIQWGLPLRLAGSSHQHQWKVPYKVYGSSRCCNVPPGVQQTRAMGPKITQKIPWIKQAESTGQEQQTGAVGAQNRPKNPPCGGQWELPCYGNVWEHPENSAKGSSQTASGGSSHLHGSPTIAQTPLG</sequence>
<evidence type="ECO:0000256" key="1">
    <source>
        <dbReference type="SAM" id="MobiDB-lite"/>
    </source>
</evidence>
<dbReference type="AlphaFoldDB" id="A0AAD7F763"/>
<dbReference type="Proteomes" id="UP001221757">
    <property type="component" value="Unassembled WGS sequence"/>
</dbReference>
<comment type="caution">
    <text evidence="2">The sequence shown here is derived from an EMBL/GenBank/DDBJ whole genome shotgun (WGS) entry which is preliminary data.</text>
</comment>
<organism evidence="2 3">
    <name type="scientific">Mycena rosella</name>
    <name type="common">Pink bonnet</name>
    <name type="synonym">Agaricus rosellus</name>
    <dbReference type="NCBI Taxonomy" id="1033263"/>
    <lineage>
        <taxon>Eukaryota</taxon>
        <taxon>Fungi</taxon>
        <taxon>Dikarya</taxon>
        <taxon>Basidiomycota</taxon>
        <taxon>Agaricomycotina</taxon>
        <taxon>Agaricomycetes</taxon>
        <taxon>Agaricomycetidae</taxon>
        <taxon>Agaricales</taxon>
        <taxon>Marasmiineae</taxon>
        <taxon>Mycenaceae</taxon>
        <taxon>Mycena</taxon>
    </lineage>
</organism>
<gene>
    <name evidence="2" type="ORF">B0H17DRAFT_1154059</name>
</gene>
<reference evidence="2" key="1">
    <citation type="submission" date="2023-03" db="EMBL/GenBank/DDBJ databases">
        <title>Massive genome expansion in bonnet fungi (Mycena s.s.) driven by repeated elements and novel gene families across ecological guilds.</title>
        <authorList>
            <consortium name="Lawrence Berkeley National Laboratory"/>
            <person name="Harder C.B."/>
            <person name="Miyauchi S."/>
            <person name="Viragh M."/>
            <person name="Kuo A."/>
            <person name="Thoen E."/>
            <person name="Andreopoulos B."/>
            <person name="Lu D."/>
            <person name="Skrede I."/>
            <person name="Drula E."/>
            <person name="Henrissat B."/>
            <person name="Morin E."/>
            <person name="Kohler A."/>
            <person name="Barry K."/>
            <person name="LaButti K."/>
            <person name="Morin E."/>
            <person name="Salamov A."/>
            <person name="Lipzen A."/>
            <person name="Mereny Z."/>
            <person name="Hegedus B."/>
            <person name="Baldrian P."/>
            <person name="Stursova M."/>
            <person name="Weitz H."/>
            <person name="Taylor A."/>
            <person name="Grigoriev I.V."/>
            <person name="Nagy L.G."/>
            <person name="Martin F."/>
            <person name="Kauserud H."/>
        </authorList>
    </citation>
    <scope>NUCLEOTIDE SEQUENCE</scope>
    <source>
        <strain evidence="2">CBHHK067</strain>
    </source>
</reference>
<feature type="region of interest" description="Disordered" evidence="1">
    <location>
        <begin position="104"/>
        <end position="135"/>
    </location>
</feature>
<evidence type="ECO:0000313" key="3">
    <source>
        <dbReference type="Proteomes" id="UP001221757"/>
    </source>
</evidence>
<feature type="compositionally biased region" description="Polar residues" evidence="1">
    <location>
        <begin position="109"/>
        <end position="120"/>
    </location>
</feature>
<accession>A0AAD7F763</accession>